<dbReference type="KEGG" id="aar:Acear_1145"/>
<dbReference type="Proteomes" id="UP000001661">
    <property type="component" value="Chromosome"/>
</dbReference>
<accession>D9QQ76</accession>
<dbReference type="Gene3D" id="3.30.70.1150">
    <property type="entry name" value="ACT-like. Chain A, domain 2"/>
    <property type="match status" value="1"/>
</dbReference>
<evidence type="ECO:0000313" key="1">
    <source>
        <dbReference type="EMBL" id="ADL12667.1"/>
    </source>
</evidence>
<evidence type="ECO:0000313" key="2">
    <source>
        <dbReference type="Proteomes" id="UP000001661"/>
    </source>
</evidence>
<protein>
    <recommendedName>
        <fullName evidence="3">Iron-only hydrogenase system regulator</fullName>
    </recommendedName>
</protein>
<dbReference type="InterPro" id="IPR045865">
    <property type="entry name" value="ACT-like_dom_sf"/>
</dbReference>
<proteinExistence type="predicted"/>
<dbReference type="AlphaFoldDB" id="D9QQ76"/>
<reference evidence="1 2" key="1">
    <citation type="journal article" date="2010" name="Stand. Genomic Sci.">
        <title>Complete genome sequence of Acetohalobium arabaticum type strain (Z-7288).</title>
        <authorList>
            <person name="Sikorski J."/>
            <person name="Lapidus A."/>
            <person name="Chertkov O."/>
            <person name="Lucas S."/>
            <person name="Copeland A."/>
            <person name="Glavina Del Rio T."/>
            <person name="Nolan M."/>
            <person name="Tice H."/>
            <person name="Cheng J.F."/>
            <person name="Han C."/>
            <person name="Brambilla E."/>
            <person name="Pitluck S."/>
            <person name="Liolios K."/>
            <person name="Ivanova N."/>
            <person name="Mavromatis K."/>
            <person name="Mikhailova N."/>
            <person name="Pati A."/>
            <person name="Bruce D."/>
            <person name="Detter C."/>
            <person name="Tapia R."/>
            <person name="Goodwin L."/>
            <person name="Chen A."/>
            <person name="Palaniappan K."/>
            <person name="Land M."/>
            <person name="Hauser L."/>
            <person name="Chang Y.J."/>
            <person name="Jeffries C.D."/>
            <person name="Rohde M."/>
            <person name="Goker M."/>
            <person name="Spring S."/>
            <person name="Woyke T."/>
            <person name="Bristow J."/>
            <person name="Eisen J.A."/>
            <person name="Markowitz V."/>
            <person name="Hugenholtz P."/>
            <person name="Kyrpides N.C."/>
            <person name="Klenk H.P."/>
        </authorList>
    </citation>
    <scope>NUCLEOTIDE SEQUENCE [LARGE SCALE GENOMIC DNA]</scope>
    <source>
        <strain evidence="2">ATCC 49924 / DSM 5501 / Z-7288</strain>
    </source>
</reference>
<dbReference type="EMBL" id="CP002105">
    <property type="protein sequence ID" value="ADL12667.1"/>
    <property type="molecule type" value="Genomic_DNA"/>
</dbReference>
<dbReference type="eggNOG" id="ENOG50330IY">
    <property type="taxonomic scope" value="Bacteria"/>
</dbReference>
<keyword evidence="2" id="KW-1185">Reference proteome</keyword>
<dbReference type="SUPFAM" id="SSF55021">
    <property type="entry name" value="ACT-like"/>
    <property type="match status" value="1"/>
</dbReference>
<organism evidence="1 2">
    <name type="scientific">Acetohalobium arabaticum (strain ATCC 49924 / DSM 5501 / Z-7288)</name>
    <dbReference type="NCBI Taxonomy" id="574087"/>
    <lineage>
        <taxon>Bacteria</taxon>
        <taxon>Bacillati</taxon>
        <taxon>Bacillota</taxon>
        <taxon>Clostridia</taxon>
        <taxon>Halanaerobiales</taxon>
        <taxon>Halobacteroidaceae</taxon>
        <taxon>Acetohalobium</taxon>
    </lineage>
</organism>
<evidence type="ECO:0008006" key="3">
    <source>
        <dbReference type="Google" id="ProtNLM"/>
    </source>
</evidence>
<dbReference type="Pfam" id="PF21699">
    <property type="entry name" value="TM1266-like"/>
    <property type="match status" value="1"/>
</dbReference>
<dbReference type="HOGENOM" id="CLU_170247_1_0_9"/>
<sequence>MKTSNVMAILIDKRTNSAPKVQEILTTYGSIIETRLGIHETDDSQEEGLILLVLRDDKEEISNLADELKEVTGVKVNTMELKFHE</sequence>
<gene>
    <name evidence="1" type="ordered locus">Acear_1145</name>
</gene>
<dbReference type="InterPro" id="IPR027271">
    <property type="entry name" value="Acetolactate_synth/TF_NikR_C"/>
</dbReference>
<dbReference type="STRING" id="574087.Acear_1145"/>
<dbReference type="OrthoDB" id="1121298at2"/>
<name>D9QQ76_ACEAZ</name>
<dbReference type="InterPro" id="IPR023860">
    <property type="entry name" value="FeFe-hyd_TM1266"/>
</dbReference>
<dbReference type="RefSeq" id="WP_013278113.1">
    <property type="nucleotide sequence ID" value="NC_014378.1"/>
</dbReference>